<dbReference type="InterPro" id="IPR000157">
    <property type="entry name" value="TIR_dom"/>
</dbReference>
<evidence type="ECO:0000313" key="15">
    <source>
        <dbReference type="Proteomes" id="UP000264820"/>
    </source>
</evidence>
<name>A0A3Q2Y8N3_HIPCM</name>
<dbReference type="OrthoDB" id="6132459at2759"/>
<evidence type="ECO:0000256" key="11">
    <source>
        <dbReference type="SAM" id="SignalP"/>
    </source>
</evidence>
<evidence type="ECO:0000259" key="12">
    <source>
        <dbReference type="PROSITE" id="PS50104"/>
    </source>
</evidence>
<dbReference type="InterPro" id="IPR015621">
    <property type="entry name" value="IL-1_rcpt_fam"/>
</dbReference>
<keyword evidence="7" id="KW-0325">Glycoprotein</keyword>
<dbReference type="PROSITE" id="PS50104">
    <property type="entry name" value="TIR"/>
    <property type="match status" value="1"/>
</dbReference>
<dbReference type="PRINTS" id="PR01536">
    <property type="entry name" value="INTRLKN1R12F"/>
</dbReference>
<dbReference type="PANTHER" id="PTHR11890">
    <property type="entry name" value="INTERLEUKIN-1 RECEPTOR FAMILY MEMBER"/>
    <property type="match status" value="1"/>
</dbReference>
<keyword evidence="2 11" id="KW-0732">Signal</keyword>
<dbReference type="InterPro" id="IPR007110">
    <property type="entry name" value="Ig-like_dom"/>
</dbReference>
<dbReference type="SMART" id="SM00409">
    <property type="entry name" value="IG"/>
    <property type="match status" value="3"/>
</dbReference>
<keyword evidence="4" id="KW-0378">Hydrolase</keyword>
<comment type="similarity">
    <text evidence="1">Belongs to the interleukin-1 receptor family.</text>
</comment>
<dbReference type="GO" id="GO:0004908">
    <property type="term" value="F:interleukin-1 receptor activity"/>
    <property type="evidence" value="ECO:0007669"/>
    <property type="project" value="InterPro"/>
</dbReference>
<dbReference type="InterPro" id="IPR035897">
    <property type="entry name" value="Toll_tir_struct_dom_sf"/>
</dbReference>
<reference evidence="14" key="1">
    <citation type="submission" date="2025-08" db="UniProtKB">
        <authorList>
            <consortium name="Ensembl"/>
        </authorList>
    </citation>
    <scope>IDENTIFICATION</scope>
</reference>
<dbReference type="SUPFAM" id="SSF52200">
    <property type="entry name" value="Toll/Interleukin receptor TIR domain"/>
    <property type="match status" value="1"/>
</dbReference>
<evidence type="ECO:0000256" key="10">
    <source>
        <dbReference type="SAM" id="Phobius"/>
    </source>
</evidence>
<dbReference type="Proteomes" id="UP000264820">
    <property type="component" value="Unplaced"/>
</dbReference>
<evidence type="ECO:0000256" key="2">
    <source>
        <dbReference type="ARBA" id="ARBA00022729"/>
    </source>
</evidence>
<dbReference type="InterPro" id="IPR004074">
    <property type="entry name" value="IL-1_rcpt_I/II-typ"/>
</dbReference>
<evidence type="ECO:0000256" key="3">
    <source>
        <dbReference type="ARBA" id="ARBA00022737"/>
    </source>
</evidence>
<dbReference type="GeneID" id="109522256"/>
<evidence type="ECO:0000313" key="14">
    <source>
        <dbReference type="Ensembl" id="ENSHCOP00000014124.1"/>
    </source>
</evidence>
<keyword evidence="10" id="KW-0812">Transmembrane</keyword>
<dbReference type="OMA" id="CHLNFPQ"/>
<keyword evidence="10" id="KW-1133">Transmembrane helix</keyword>
<evidence type="ECO:0000259" key="13">
    <source>
        <dbReference type="PROSITE" id="PS50835"/>
    </source>
</evidence>
<dbReference type="InterPro" id="IPR013783">
    <property type="entry name" value="Ig-like_fold"/>
</dbReference>
<feature type="domain" description="Ig-like" evidence="13">
    <location>
        <begin position="42"/>
        <end position="123"/>
    </location>
</feature>
<sequence length="637" mass="71975">MCVRVRTLLLLVVVQSVDWTHAAQDECKDYEVQFERVFSVPGDAAMINCTLASPDVFNLSAASYEVNWYHVETGRALRNVSRRVLIRGQTLWLLNVTMRHDGHYQCVLRTSTSGCFKQSTRLVVERPLRGECGRPRKAFQVLTVGVTDTLSCPIKEVFKTLRSYGVRASVTWYRGCDVIEDGFEGHVYRNRARLKIKNVDSRNNQPYTCTLNFNLGGVAASISESIQAWVQEDYCFLPQVLQPANDILKGAPGSRLTRTCRVFVPCIGTVPDDAMVDVFWLDDVDFISTNNSERIFASEPRVWRASVPPKGVWMESVLTISSLEEADFLINYTCRAYSARGIPQAHFSVLPQEQGVQVAVGVVLGGVAALAVIAVVVYFHFKIDVVLFFRSSFAVFYANEENDGKRFDAYVTSYYPLGCQLDVSHRVLTFAMEILPQVLEKACGYKLFIAGRDCLPGQAMVDTVHENMLASRRLLLLYGASSFTCTHSRHHLNNRHTNNNNLGEDVCLDTRRQYEWTVAMHQALVEGTLKVVLVELEEVSAAQLALFPESLRHLRRKQGAVCWWKNNKHHHQHQGLNRKSWINCTGKSSPSRTATREQEEAHSSRCLSPSSKFWKEILYHMPVKGKRAAPPQKTTLL</sequence>
<evidence type="ECO:0000256" key="5">
    <source>
        <dbReference type="ARBA" id="ARBA00023027"/>
    </source>
</evidence>
<dbReference type="AlphaFoldDB" id="A0A3Q2Y8N3"/>
<feature type="region of interest" description="Disordered" evidence="9">
    <location>
        <begin position="574"/>
        <end position="602"/>
    </location>
</feature>
<dbReference type="PRINTS" id="PR01537">
    <property type="entry name" value="INTRLKN1R1F"/>
</dbReference>
<keyword evidence="10" id="KW-0472">Membrane</keyword>
<evidence type="ECO:0000256" key="6">
    <source>
        <dbReference type="ARBA" id="ARBA00023157"/>
    </source>
</evidence>
<dbReference type="SUPFAM" id="SSF48726">
    <property type="entry name" value="Immunoglobulin"/>
    <property type="match status" value="2"/>
</dbReference>
<evidence type="ECO:0000256" key="8">
    <source>
        <dbReference type="ARBA" id="ARBA00023319"/>
    </source>
</evidence>
<accession>A0A3Q2Y8N3</accession>
<evidence type="ECO:0000256" key="9">
    <source>
        <dbReference type="SAM" id="MobiDB-lite"/>
    </source>
</evidence>
<dbReference type="Gene3D" id="3.40.50.10140">
    <property type="entry name" value="Toll/interleukin-1 receptor homology (TIR) domain"/>
    <property type="match status" value="1"/>
</dbReference>
<dbReference type="GeneTree" id="ENSGT01090000259985"/>
<dbReference type="InterPro" id="IPR003599">
    <property type="entry name" value="Ig_sub"/>
</dbReference>
<feature type="signal peptide" evidence="11">
    <location>
        <begin position="1"/>
        <end position="22"/>
    </location>
</feature>
<keyword evidence="6" id="KW-1015">Disulfide bond</keyword>
<dbReference type="InterPro" id="IPR036179">
    <property type="entry name" value="Ig-like_dom_sf"/>
</dbReference>
<dbReference type="SMART" id="SM00255">
    <property type="entry name" value="TIR"/>
    <property type="match status" value="1"/>
</dbReference>
<feature type="chain" id="PRO_5018580476" evidence="11">
    <location>
        <begin position="23"/>
        <end position="637"/>
    </location>
</feature>
<reference evidence="14" key="2">
    <citation type="submission" date="2025-09" db="UniProtKB">
        <authorList>
            <consortium name="Ensembl"/>
        </authorList>
    </citation>
    <scope>IDENTIFICATION</scope>
</reference>
<dbReference type="STRING" id="109280.ENSHCOP00000014124"/>
<dbReference type="Gene3D" id="2.60.40.10">
    <property type="entry name" value="Immunoglobulins"/>
    <property type="match status" value="3"/>
</dbReference>
<feature type="domain" description="Ig-like" evidence="13">
    <location>
        <begin position="135"/>
        <end position="227"/>
    </location>
</feature>
<evidence type="ECO:0000256" key="7">
    <source>
        <dbReference type="ARBA" id="ARBA00023180"/>
    </source>
</evidence>
<dbReference type="Pfam" id="PF01582">
    <property type="entry name" value="TIR"/>
    <property type="match status" value="1"/>
</dbReference>
<dbReference type="PROSITE" id="PS50835">
    <property type="entry name" value="IG_LIKE"/>
    <property type="match status" value="3"/>
</dbReference>
<protein>
    <submittedName>
        <fullName evidence="14">Interleukin-1 receptor type 1-like</fullName>
    </submittedName>
</protein>
<feature type="compositionally biased region" description="Polar residues" evidence="9">
    <location>
        <begin position="574"/>
        <end position="593"/>
    </location>
</feature>
<feature type="domain" description="TIR" evidence="12">
    <location>
        <begin position="405"/>
        <end position="621"/>
    </location>
</feature>
<keyword evidence="8" id="KW-0393">Immunoglobulin domain</keyword>
<dbReference type="RefSeq" id="XP_019736218.1">
    <property type="nucleotide sequence ID" value="XM_019880659.1"/>
</dbReference>
<dbReference type="GO" id="GO:0016787">
    <property type="term" value="F:hydrolase activity"/>
    <property type="evidence" value="ECO:0007669"/>
    <property type="project" value="UniProtKB-KW"/>
</dbReference>
<feature type="transmembrane region" description="Helical" evidence="10">
    <location>
        <begin position="358"/>
        <end position="381"/>
    </location>
</feature>
<evidence type="ECO:0000256" key="1">
    <source>
        <dbReference type="ARBA" id="ARBA00009752"/>
    </source>
</evidence>
<evidence type="ECO:0000256" key="4">
    <source>
        <dbReference type="ARBA" id="ARBA00022801"/>
    </source>
</evidence>
<dbReference type="PANTHER" id="PTHR11890:SF3">
    <property type="entry name" value="INTERLEUKIN-1 RECEPTOR TYPE 2"/>
    <property type="match status" value="1"/>
</dbReference>
<organism evidence="14 15">
    <name type="scientific">Hippocampus comes</name>
    <name type="common">Tiger tail seahorse</name>
    <dbReference type="NCBI Taxonomy" id="109280"/>
    <lineage>
        <taxon>Eukaryota</taxon>
        <taxon>Metazoa</taxon>
        <taxon>Chordata</taxon>
        <taxon>Craniata</taxon>
        <taxon>Vertebrata</taxon>
        <taxon>Euteleostomi</taxon>
        <taxon>Actinopterygii</taxon>
        <taxon>Neopterygii</taxon>
        <taxon>Teleostei</taxon>
        <taxon>Neoteleostei</taxon>
        <taxon>Acanthomorphata</taxon>
        <taxon>Syngnathiaria</taxon>
        <taxon>Syngnathiformes</taxon>
        <taxon>Syngnathoidei</taxon>
        <taxon>Syngnathidae</taxon>
        <taxon>Hippocampus</taxon>
    </lineage>
</organism>
<feature type="domain" description="Ig-like" evidence="13">
    <location>
        <begin position="238"/>
        <end position="348"/>
    </location>
</feature>
<keyword evidence="15" id="KW-1185">Reference proteome</keyword>
<dbReference type="Ensembl" id="ENSHCOT00000027564.1">
    <property type="protein sequence ID" value="ENSHCOP00000014124.1"/>
    <property type="gene ID" value="ENSHCOG00000017385.1"/>
</dbReference>
<keyword evidence="5" id="KW-0520">NAD</keyword>
<keyword evidence="3" id="KW-0677">Repeat</keyword>
<proteinExistence type="inferred from homology"/>